<accession>A0A6L2M5J5</accession>
<proteinExistence type="predicted"/>
<dbReference type="AlphaFoldDB" id="A0A6L2M5J5"/>
<keyword evidence="1" id="KW-0371">Homeobox</keyword>
<feature type="non-terminal residue" evidence="1">
    <location>
        <position position="1"/>
    </location>
</feature>
<name>A0A6L2M5J5_TANCI</name>
<organism evidence="1">
    <name type="scientific">Tanacetum cinerariifolium</name>
    <name type="common">Dalmatian daisy</name>
    <name type="synonym">Chrysanthemum cinerariifolium</name>
    <dbReference type="NCBI Taxonomy" id="118510"/>
    <lineage>
        <taxon>Eukaryota</taxon>
        <taxon>Viridiplantae</taxon>
        <taxon>Streptophyta</taxon>
        <taxon>Embryophyta</taxon>
        <taxon>Tracheophyta</taxon>
        <taxon>Spermatophyta</taxon>
        <taxon>Magnoliopsida</taxon>
        <taxon>eudicotyledons</taxon>
        <taxon>Gunneridae</taxon>
        <taxon>Pentapetalae</taxon>
        <taxon>asterids</taxon>
        <taxon>campanulids</taxon>
        <taxon>Asterales</taxon>
        <taxon>Asteraceae</taxon>
        <taxon>Asteroideae</taxon>
        <taxon>Anthemideae</taxon>
        <taxon>Anthemidinae</taxon>
        <taxon>Tanacetum</taxon>
    </lineage>
</organism>
<comment type="caution">
    <text evidence="1">The sequence shown here is derived from an EMBL/GenBank/DDBJ whole genome shotgun (WGS) entry which is preliminary data.</text>
</comment>
<keyword evidence="1" id="KW-0238">DNA-binding</keyword>
<protein>
    <submittedName>
        <fullName evidence="1">Homeodomain-like protein</fullName>
    </submittedName>
</protein>
<reference evidence="1" key="1">
    <citation type="journal article" date="2019" name="Sci. Rep.">
        <title>Draft genome of Tanacetum cinerariifolium, the natural source of mosquito coil.</title>
        <authorList>
            <person name="Yamashiro T."/>
            <person name="Shiraishi A."/>
            <person name="Satake H."/>
            <person name="Nakayama K."/>
        </authorList>
    </citation>
    <scope>NUCLEOTIDE SEQUENCE</scope>
</reference>
<dbReference type="GO" id="GO:0003677">
    <property type="term" value="F:DNA binding"/>
    <property type="evidence" value="ECO:0007669"/>
    <property type="project" value="UniProtKB-KW"/>
</dbReference>
<sequence>RCQQHHATTNRICLTVKPATTAGTTATAAAFPATTAVVAGCGWLISHHRRGGAYTNPDLLLAFPCMGLSAAKPPSWWWSDDGIATTAAPCGVGLPFLSTAHAKIDVFKRKITLRVGKEKIIFKSAKPASNLIRKIYILILRERMELDLEARRDQVDDLMATIEEGKVIEEFRARNNARMDKLEYQGNKIVEALMNIPIFVESFSILTDFAILEDIDAYRDEGTGDVIFGEPFLREVGINAKRFKGMITICNGKEEVTYQMVRPFLRFKHHTNEQCNKIPPLLKVSKEDTMNGISHSYQKLKSFYKGVLNLGPEYVRDERMEEWLTCGHISMHET</sequence>
<evidence type="ECO:0000313" key="1">
    <source>
        <dbReference type="EMBL" id="GEU68739.1"/>
    </source>
</evidence>
<dbReference type="EMBL" id="BKCJ010005806">
    <property type="protein sequence ID" value="GEU68739.1"/>
    <property type="molecule type" value="Genomic_DNA"/>
</dbReference>
<gene>
    <name evidence="1" type="ORF">Tci_040717</name>
</gene>